<evidence type="ECO:0000256" key="1">
    <source>
        <dbReference type="SAM" id="MobiDB-lite"/>
    </source>
</evidence>
<protein>
    <recommendedName>
        <fullName evidence="4">Antitoxin protein of toxin-antitoxin system</fullName>
    </recommendedName>
</protein>
<gene>
    <name evidence="2" type="ORF">GCM10023203_45630</name>
</gene>
<keyword evidence="3" id="KW-1185">Reference proteome</keyword>
<organism evidence="2 3">
    <name type="scientific">Actinomycetospora straminea</name>
    <dbReference type="NCBI Taxonomy" id="663607"/>
    <lineage>
        <taxon>Bacteria</taxon>
        <taxon>Bacillati</taxon>
        <taxon>Actinomycetota</taxon>
        <taxon>Actinomycetes</taxon>
        <taxon>Pseudonocardiales</taxon>
        <taxon>Pseudonocardiaceae</taxon>
        <taxon>Actinomycetospora</taxon>
    </lineage>
</organism>
<evidence type="ECO:0000313" key="3">
    <source>
        <dbReference type="Proteomes" id="UP001500457"/>
    </source>
</evidence>
<evidence type="ECO:0008006" key="4">
    <source>
        <dbReference type="Google" id="ProtNLM"/>
    </source>
</evidence>
<evidence type="ECO:0000313" key="2">
    <source>
        <dbReference type="EMBL" id="GAA4887620.1"/>
    </source>
</evidence>
<dbReference type="EMBL" id="BAABHQ010000015">
    <property type="protein sequence ID" value="GAA4887620.1"/>
    <property type="molecule type" value="Genomic_DNA"/>
</dbReference>
<feature type="region of interest" description="Disordered" evidence="1">
    <location>
        <begin position="16"/>
        <end position="35"/>
    </location>
</feature>
<proteinExistence type="predicted"/>
<dbReference type="Proteomes" id="UP001500457">
    <property type="component" value="Unassembled WGS sequence"/>
</dbReference>
<comment type="caution">
    <text evidence="2">The sequence shown here is derived from an EMBL/GenBank/DDBJ whole genome shotgun (WGS) entry which is preliminary data.</text>
</comment>
<name>A0ABP9F1C3_9PSEU</name>
<feature type="compositionally biased region" description="Basic and acidic residues" evidence="1">
    <location>
        <begin position="19"/>
        <end position="35"/>
    </location>
</feature>
<dbReference type="RefSeq" id="WP_274232161.1">
    <property type="nucleotide sequence ID" value="NZ_BAABHQ010000015.1"/>
</dbReference>
<sequence>MPGLFSKVSEFLRSPQGRKYTDQAKRYASDPKNRAKAQDMLNKFRGKGGGHGGAPGGHR</sequence>
<reference evidence="3" key="1">
    <citation type="journal article" date="2019" name="Int. J. Syst. Evol. Microbiol.">
        <title>The Global Catalogue of Microorganisms (GCM) 10K type strain sequencing project: providing services to taxonomists for standard genome sequencing and annotation.</title>
        <authorList>
            <consortium name="The Broad Institute Genomics Platform"/>
            <consortium name="The Broad Institute Genome Sequencing Center for Infectious Disease"/>
            <person name="Wu L."/>
            <person name="Ma J."/>
        </authorList>
    </citation>
    <scope>NUCLEOTIDE SEQUENCE [LARGE SCALE GENOMIC DNA]</scope>
    <source>
        <strain evidence="3">JCM 17983</strain>
    </source>
</reference>
<accession>A0ABP9F1C3</accession>